<feature type="chain" id="PRO_5008006534" evidence="1">
    <location>
        <begin position="30"/>
        <end position="80"/>
    </location>
</feature>
<dbReference type="InterPro" id="IPR036574">
    <property type="entry name" value="Scorpion_toxin-like_sf"/>
</dbReference>
<keyword evidence="1" id="KW-0732">Signal</keyword>
<name>A0A173GPA7_BRAJU</name>
<dbReference type="Gene3D" id="3.30.30.10">
    <property type="entry name" value="Knottin, scorpion toxin-like"/>
    <property type="match status" value="1"/>
</dbReference>
<sequence>MAKFVSIIALLFAALVLFAALEAPTMVEAQKLCQKSSGTRSGVYGNINACKNPCINLEKARHQVCNYVDPAHKYICYFPC</sequence>
<accession>A0A173GPA7</accession>
<proteinExistence type="evidence at transcript level"/>
<reference evidence="2" key="1">
    <citation type="journal article" date="2016" name="Springerplus">
        <title>Functional characterization of Rorippa indica defensin and its efficacy against Lipaphis erysimi.</title>
        <authorList>
            <person name="Sarkar P."/>
            <person name="Jana J."/>
            <person name="Chatterjee S."/>
            <person name="Sikdar S.R."/>
        </authorList>
    </citation>
    <scope>NUCLEOTIDE SEQUENCE</scope>
</reference>
<feature type="signal peptide" evidence="1">
    <location>
        <begin position="1"/>
        <end position="29"/>
    </location>
</feature>
<evidence type="ECO:0000256" key="1">
    <source>
        <dbReference type="SAM" id="SignalP"/>
    </source>
</evidence>
<dbReference type="AlphaFoldDB" id="A0A173GPA7"/>
<evidence type="ECO:0000313" key="2">
    <source>
        <dbReference type="EMBL" id="ANH56890.1"/>
    </source>
</evidence>
<dbReference type="SMR" id="A0A173GPA7"/>
<dbReference type="SUPFAM" id="SSF57095">
    <property type="entry name" value="Scorpion toxin-like"/>
    <property type="match status" value="1"/>
</dbReference>
<dbReference type="EMBL" id="KU513489">
    <property type="protein sequence ID" value="ANH56890.1"/>
    <property type="molecule type" value="mRNA"/>
</dbReference>
<protein>
    <submittedName>
        <fullName evidence="2">Defensin</fullName>
    </submittedName>
</protein>
<organism evidence="2">
    <name type="scientific">Brassica juncea var. juncea</name>
    <dbReference type="NCBI Taxonomy" id="660055"/>
    <lineage>
        <taxon>Eukaryota</taxon>
        <taxon>Viridiplantae</taxon>
        <taxon>Streptophyta</taxon>
        <taxon>Embryophyta</taxon>
        <taxon>Tracheophyta</taxon>
        <taxon>Spermatophyta</taxon>
        <taxon>Magnoliopsida</taxon>
        <taxon>eudicotyledons</taxon>
        <taxon>Gunneridae</taxon>
        <taxon>Pentapetalae</taxon>
        <taxon>rosids</taxon>
        <taxon>malvids</taxon>
        <taxon>Brassicales</taxon>
        <taxon>Brassicaceae</taxon>
        <taxon>Brassiceae</taxon>
        <taxon>Brassica</taxon>
    </lineage>
</organism>